<dbReference type="GO" id="GO:0010468">
    <property type="term" value="P:regulation of gene expression"/>
    <property type="evidence" value="ECO:0007669"/>
    <property type="project" value="InterPro"/>
</dbReference>
<dbReference type="Pfam" id="PF10955">
    <property type="entry name" value="Fin"/>
    <property type="match status" value="1"/>
</dbReference>
<evidence type="ECO:0000313" key="2">
    <source>
        <dbReference type="Proteomes" id="UP001057291"/>
    </source>
</evidence>
<dbReference type="RefSeq" id="WP_282199190.1">
    <property type="nucleotide sequence ID" value="NZ_BOQE01000001.1"/>
</dbReference>
<sequence length="77" mass="9094">MQIIYYCRHCHSYIGQVDGNRVDDRRLGFHSLTPEEHADIISYNKVENRAYVKTVCDFCQQALEQHPELMLLENPLQ</sequence>
<organism evidence="1 2">
    <name type="scientific">Collibacillus ludicampi</name>
    <dbReference type="NCBI Taxonomy" id="2771369"/>
    <lineage>
        <taxon>Bacteria</taxon>
        <taxon>Bacillati</taxon>
        <taxon>Bacillota</taxon>
        <taxon>Bacilli</taxon>
        <taxon>Bacillales</taxon>
        <taxon>Alicyclobacillaceae</taxon>
        <taxon>Collibacillus</taxon>
    </lineage>
</organism>
<comment type="caution">
    <text evidence="1">The sequence shown here is derived from an EMBL/GenBank/DDBJ whole genome shotgun (WGS) entry which is preliminary data.</text>
</comment>
<evidence type="ECO:0000313" key="1">
    <source>
        <dbReference type="EMBL" id="GIM46045.1"/>
    </source>
</evidence>
<dbReference type="InterPro" id="IPR020115">
    <property type="entry name" value="Fin"/>
</dbReference>
<dbReference type="EMBL" id="BOQE01000001">
    <property type="protein sequence ID" value="GIM46045.1"/>
    <property type="molecule type" value="Genomic_DNA"/>
</dbReference>
<proteinExistence type="predicted"/>
<dbReference type="Proteomes" id="UP001057291">
    <property type="component" value="Unassembled WGS sequence"/>
</dbReference>
<keyword evidence="2" id="KW-1185">Reference proteome</keyword>
<gene>
    <name evidence="1" type="primary">fin</name>
    <name evidence="1" type="ORF">DNHGIG_15940</name>
</gene>
<name>A0AAV4LDZ0_9BACL</name>
<dbReference type="AlphaFoldDB" id="A0AAV4LDZ0"/>
<reference evidence="1" key="1">
    <citation type="journal article" date="2023" name="Int. J. Syst. Evol. Microbiol.">
        <title>Collibacillus ludicampi gen. nov., sp. nov., a new soil bacterium of the family Alicyclobacillaceae.</title>
        <authorList>
            <person name="Jojima T."/>
            <person name="Ioku Y."/>
            <person name="Fukuta Y."/>
            <person name="Shirasaka N."/>
            <person name="Matsumura Y."/>
            <person name="Mori M."/>
        </authorList>
    </citation>
    <scope>NUCLEOTIDE SEQUENCE</scope>
    <source>
        <strain evidence="1">TP075</strain>
    </source>
</reference>
<protein>
    <submittedName>
        <fullName evidence="1">Anti-sigma-F factor Fin</fullName>
    </submittedName>
</protein>
<accession>A0AAV4LDZ0</accession>